<comment type="similarity">
    <text evidence="4 11">Belongs to the MINDY deubiquitinase family. FAM188 subfamily.</text>
</comment>
<dbReference type="SUPFAM" id="SSF47473">
    <property type="entry name" value="EF-hand"/>
    <property type="match status" value="1"/>
</dbReference>
<dbReference type="InParanoid" id="T1FXK6"/>
<dbReference type="GO" id="GO:1990380">
    <property type="term" value="F:K48-linked deubiquitinase activity"/>
    <property type="evidence" value="ECO:0000318"/>
    <property type="project" value="GO_Central"/>
</dbReference>
<dbReference type="InterPro" id="IPR011992">
    <property type="entry name" value="EF-hand-dom_pair"/>
</dbReference>
<evidence type="ECO:0000256" key="4">
    <source>
        <dbReference type="ARBA" id="ARBA00011074"/>
    </source>
</evidence>
<dbReference type="STRING" id="6412.T1FXK6"/>
<dbReference type="GO" id="GO:0006915">
    <property type="term" value="P:apoptotic process"/>
    <property type="evidence" value="ECO:0007669"/>
    <property type="project" value="UniProtKB-KW"/>
</dbReference>
<sequence length="434" mass="49123">MEETSVNNFSNDLEQLVKLLWGGPENLNEEIFLRWNQGFVFSEHEPSALLQLDGGPCSIIASVQAYLLKNLLFGSTDDVRQNWRNLSASDCESLLCTSLCDIMQQATDSDAYVIVIIDDIDSTNSIASANDISIFEKFHKLISSKKISGRENLKLDMTNHLKLFYSTYGCLLFLYSILFTKGLGRLKEEISDVDESLIDPVYGHGTQSLINLLITGKAVSYVWDNVKEVSELKLCGICERSQIGFLTILEHLRYCEVGWFLKNPQYPIWLVGSETHLTVLFSEDTSLVGDEGQEMKIRRVFGQYDSEGRGFITSEALIDVMKALDLFADPEYVKIMVNKLDPEQLGVITLNKFTEEFFPSQAKSKSVSFKMYHYNGLQRSSPNNQVCYSEAECTIMDVPELQIVSDYSPINMCLLTKWPTIEISWKNNAIPSLN</sequence>
<accession>T1FXK6</accession>
<proteinExistence type="inferred from homology"/>
<evidence type="ECO:0000256" key="9">
    <source>
        <dbReference type="ARBA" id="ARBA00022807"/>
    </source>
</evidence>
<dbReference type="GO" id="GO:0006508">
    <property type="term" value="P:proteolysis"/>
    <property type="evidence" value="ECO:0007669"/>
    <property type="project" value="UniProtKB-KW"/>
</dbReference>
<dbReference type="EMBL" id="AMQM01000294">
    <property type="status" value="NOT_ANNOTATED_CDS"/>
    <property type="molecule type" value="Genomic_DNA"/>
</dbReference>
<reference evidence="14" key="3">
    <citation type="submission" date="2015-06" db="UniProtKB">
        <authorList>
            <consortium name="EnsemblMetazoa"/>
        </authorList>
    </citation>
    <scope>IDENTIFICATION</scope>
</reference>
<dbReference type="GO" id="GO:0004843">
    <property type="term" value="F:cysteine-type deubiquitinase activity"/>
    <property type="evidence" value="ECO:0007669"/>
    <property type="project" value="UniProtKB-UniRule"/>
</dbReference>
<dbReference type="RefSeq" id="XP_009009781.1">
    <property type="nucleotide sequence ID" value="XM_009011533.1"/>
</dbReference>
<feature type="domain" description="EF-hand" evidence="12">
    <location>
        <begin position="292"/>
        <end position="327"/>
    </location>
</feature>
<dbReference type="OrthoDB" id="9981542at2759"/>
<comment type="function">
    <text evidence="2 11">Hydrolase that can remove 'Lys-48'-linked conjugated ubiquitin from proteins.</text>
</comment>
<keyword evidence="15" id="KW-1185">Reference proteome</keyword>
<dbReference type="FunCoup" id="T1FXK6">
    <property type="interactions" value="1705"/>
</dbReference>
<dbReference type="Gene3D" id="1.10.238.10">
    <property type="entry name" value="EF-hand"/>
    <property type="match status" value="1"/>
</dbReference>
<dbReference type="AlphaFoldDB" id="T1FXK6"/>
<comment type="catalytic activity">
    <reaction evidence="1 11">
        <text>Thiol-dependent hydrolysis of ester, thioester, amide, peptide and isopeptide bonds formed by the C-terminal Gly of ubiquitin (a 76-residue protein attached to proteins as an intracellular targeting signal).</text>
        <dbReference type="EC" id="3.4.19.12"/>
    </reaction>
</comment>
<dbReference type="EMBL" id="KB095811">
    <property type="protein sequence ID" value="ESO13061.1"/>
    <property type="molecule type" value="Genomic_DNA"/>
</dbReference>
<evidence type="ECO:0000256" key="1">
    <source>
        <dbReference type="ARBA" id="ARBA00000707"/>
    </source>
</evidence>
<dbReference type="PANTHER" id="PTHR12473">
    <property type="entry name" value="UBIQUITIN CARBOXYL-TERMINAL HYDROLASE MINDY-4-RELATED"/>
    <property type="match status" value="1"/>
</dbReference>
<keyword evidence="10" id="KW-0539">Nucleus</keyword>
<comment type="subcellular location">
    <subcellularLocation>
        <location evidence="3">Nucleus</location>
    </subcellularLocation>
</comment>
<evidence type="ECO:0000256" key="2">
    <source>
        <dbReference type="ARBA" id="ARBA00002107"/>
    </source>
</evidence>
<protein>
    <recommendedName>
        <fullName evidence="11">Ubiquitin carboxyl-terminal hydrolase MINDY</fullName>
        <ecNumber evidence="11">3.4.19.12</ecNumber>
    </recommendedName>
</protein>
<evidence type="ECO:0000256" key="6">
    <source>
        <dbReference type="ARBA" id="ARBA00022703"/>
    </source>
</evidence>
<keyword evidence="5 11" id="KW-0645">Protease</keyword>
<dbReference type="PROSITE" id="PS50222">
    <property type="entry name" value="EF_HAND_2"/>
    <property type="match status" value="1"/>
</dbReference>
<evidence type="ECO:0000256" key="3">
    <source>
        <dbReference type="ARBA" id="ARBA00004123"/>
    </source>
</evidence>
<dbReference type="GO" id="GO:0071108">
    <property type="term" value="P:protein K48-linked deubiquitination"/>
    <property type="evidence" value="ECO:0007669"/>
    <property type="project" value="InterPro"/>
</dbReference>
<evidence type="ECO:0000313" key="13">
    <source>
        <dbReference type="EMBL" id="ESO13061.1"/>
    </source>
</evidence>
<reference evidence="15" key="1">
    <citation type="submission" date="2012-12" db="EMBL/GenBank/DDBJ databases">
        <authorList>
            <person name="Hellsten U."/>
            <person name="Grimwood J."/>
            <person name="Chapman J.A."/>
            <person name="Shapiro H."/>
            <person name="Aerts A."/>
            <person name="Otillar R.P."/>
            <person name="Terry A.Y."/>
            <person name="Boore J.L."/>
            <person name="Simakov O."/>
            <person name="Marletaz F."/>
            <person name="Cho S.-J."/>
            <person name="Edsinger-Gonzales E."/>
            <person name="Havlak P."/>
            <person name="Kuo D.-H."/>
            <person name="Larsson T."/>
            <person name="Lv J."/>
            <person name="Arendt D."/>
            <person name="Savage R."/>
            <person name="Osoegawa K."/>
            <person name="de Jong P."/>
            <person name="Lindberg D.R."/>
            <person name="Seaver E.C."/>
            <person name="Weisblat D.A."/>
            <person name="Putnam N.H."/>
            <person name="Grigoriev I.V."/>
            <person name="Rokhsar D.S."/>
        </authorList>
    </citation>
    <scope>NUCLEOTIDE SEQUENCE</scope>
</reference>
<dbReference type="InterPro" id="IPR039785">
    <property type="entry name" value="MINY3/4"/>
</dbReference>
<dbReference type="PANTHER" id="PTHR12473:SF17">
    <property type="entry name" value="UBIQUITIN CARBOXYL-TERMINAL HYDROLASE MINDY-3"/>
    <property type="match status" value="1"/>
</dbReference>
<dbReference type="KEGG" id="hro:HELRODRAFT_63809"/>
<dbReference type="HOGENOM" id="CLU_033478_0_0_1"/>
<dbReference type="eggNOG" id="KOG2871">
    <property type="taxonomic scope" value="Eukaryota"/>
</dbReference>
<evidence type="ECO:0000256" key="8">
    <source>
        <dbReference type="ARBA" id="ARBA00022801"/>
    </source>
</evidence>
<evidence type="ECO:0000313" key="14">
    <source>
        <dbReference type="EnsemblMetazoa" id="HelroP63809"/>
    </source>
</evidence>
<evidence type="ECO:0000256" key="5">
    <source>
        <dbReference type="ARBA" id="ARBA00022670"/>
    </source>
</evidence>
<dbReference type="GeneID" id="20213554"/>
<evidence type="ECO:0000313" key="15">
    <source>
        <dbReference type="Proteomes" id="UP000015101"/>
    </source>
</evidence>
<dbReference type="CTD" id="20213554"/>
<keyword evidence="8 11" id="KW-0378">Hydrolase</keyword>
<reference evidence="13 15" key="2">
    <citation type="journal article" date="2013" name="Nature">
        <title>Insights into bilaterian evolution from three spiralian genomes.</title>
        <authorList>
            <person name="Simakov O."/>
            <person name="Marletaz F."/>
            <person name="Cho S.J."/>
            <person name="Edsinger-Gonzales E."/>
            <person name="Havlak P."/>
            <person name="Hellsten U."/>
            <person name="Kuo D.H."/>
            <person name="Larsson T."/>
            <person name="Lv J."/>
            <person name="Arendt D."/>
            <person name="Savage R."/>
            <person name="Osoegawa K."/>
            <person name="de Jong P."/>
            <person name="Grimwood J."/>
            <person name="Chapman J.A."/>
            <person name="Shapiro H."/>
            <person name="Aerts A."/>
            <person name="Otillar R.P."/>
            <person name="Terry A.Y."/>
            <person name="Boore J.L."/>
            <person name="Grigoriev I.V."/>
            <person name="Lindberg D.R."/>
            <person name="Seaver E.C."/>
            <person name="Weisblat D.A."/>
            <person name="Putnam N.H."/>
            <person name="Rokhsar D.S."/>
        </authorList>
    </citation>
    <scope>NUCLEOTIDE SEQUENCE</scope>
</reference>
<dbReference type="EnsemblMetazoa" id="HelroT63809">
    <property type="protein sequence ID" value="HelroP63809"/>
    <property type="gene ID" value="HelroG63809"/>
</dbReference>
<dbReference type="GO" id="GO:0005509">
    <property type="term" value="F:calcium ion binding"/>
    <property type="evidence" value="ECO:0007669"/>
    <property type="project" value="InterPro"/>
</dbReference>
<dbReference type="OMA" id="VLQTKWP"/>
<dbReference type="InterPro" id="IPR025257">
    <property type="entry name" value="MINDY-3/4_CD"/>
</dbReference>
<gene>
    <name evidence="14" type="primary">20213554</name>
    <name evidence="13" type="ORF">HELRODRAFT_63809</name>
</gene>
<name>T1FXK6_HELRO</name>
<dbReference type="InterPro" id="IPR002048">
    <property type="entry name" value="EF_hand_dom"/>
</dbReference>
<keyword evidence="6" id="KW-0053">Apoptosis</keyword>
<dbReference type="SMART" id="SM01174">
    <property type="entry name" value="DUF4205"/>
    <property type="match status" value="1"/>
</dbReference>
<evidence type="ECO:0000256" key="11">
    <source>
        <dbReference type="RuleBase" id="RU367088"/>
    </source>
</evidence>
<dbReference type="EC" id="3.4.19.12" evidence="11"/>
<dbReference type="Proteomes" id="UP000015101">
    <property type="component" value="Unassembled WGS sequence"/>
</dbReference>
<dbReference type="Pfam" id="PF13898">
    <property type="entry name" value="MINDY-3_4_CD"/>
    <property type="match status" value="1"/>
</dbReference>
<dbReference type="FunFam" id="1.10.238.10:FF:000315">
    <property type="entry name" value="Ubiquitin carboxyl-terminal hydrolase MINDY-3"/>
    <property type="match status" value="1"/>
</dbReference>
<evidence type="ECO:0000259" key="12">
    <source>
        <dbReference type="PROSITE" id="PS50222"/>
    </source>
</evidence>
<organism evidence="14 15">
    <name type="scientific">Helobdella robusta</name>
    <name type="common">Californian leech</name>
    <dbReference type="NCBI Taxonomy" id="6412"/>
    <lineage>
        <taxon>Eukaryota</taxon>
        <taxon>Metazoa</taxon>
        <taxon>Spiralia</taxon>
        <taxon>Lophotrochozoa</taxon>
        <taxon>Annelida</taxon>
        <taxon>Clitellata</taxon>
        <taxon>Hirudinea</taxon>
        <taxon>Rhynchobdellida</taxon>
        <taxon>Glossiphoniidae</taxon>
        <taxon>Helobdella</taxon>
    </lineage>
</organism>
<evidence type="ECO:0000256" key="7">
    <source>
        <dbReference type="ARBA" id="ARBA00022786"/>
    </source>
</evidence>
<keyword evidence="9 11" id="KW-0788">Thiol protease</keyword>
<keyword evidence="7 11" id="KW-0833">Ubl conjugation pathway</keyword>
<evidence type="ECO:0000256" key="10">
    <source>
        <dbReference type="ARBA" id="ARBA00023242"/>
    </source>
</evidence>
<dbReference type="GO" id="GO:0005634">
    <property type="term" value="C:nucleus"/>
    <property type="evidence" value="ECO:0007669"/>
    <property type="project" value="UniProtKB-SubCell"/>
</dbReference>